<dbReference type="AlphaFoldDB" id="A0A8K0D7R2"/>
<dbReference type="InterPro" id="IPR029526">
    <property type="entry name" value="PGBD"/>
</dbReference>
<keyword evidence="1" id="KW-1133">Transmembrane helix</keyword>
<evidence type="ECO:0000313" key="3">
    <source>
        <dbReference type="EMBL" id="KAF2898461.1"/>
    </source>
</evidence>
<feature type="transmembrane region" description="Helical" evidence="1">
    <location>
        <begin position="123"/>
        <end position="139"/>
    </location>
</feature>
<name>A0A8K0D7R2_IGNLU</name>
<dbReference type="Proteomes" id="UP000801492">
    <property type="component" value="Unassembled WGS sequence"/>
</dbReference>
<proteinExistence type="predicted"/>
<dbReference type="PANTHER" id="PTHR47272">
    <property type="entry name" value="DDE_TNP_1_7 DOMAIN-CONTAINING PROTEIN"/>
    <property type="match status" value="1"/>
</dbReference>
<evidence type="ECO:0000259" key="2">
    <source>
        <dbReference type="Pfam" id="PF13843"/>
    </source>
</evidence>
<reference evidence="3" key="1">
    <citation type="submission" date="2019-08" db="EMBL/GenBank/DDBJ databases">
        <title>The genome of the North American firefly Photinus pyralis.</title>
        <authorList>
            <consortium name="Photinus pyralis genome working group"/>
            <person name="Fallon T.R."/>
            <person name="Sander Lower S.E."/>
            <person name="Weng J.-K."/>
        </authorList>
    </citation>
    <scope>NUCLEOTIDE SEQUENCE</scope>
    <source>
        <strain evidence="3">TRF0915ILg1</strain>
        <tissue evidence="3">Whole body</tissue>
    </source>
</reference>
<accession>A0A8K0D7R2</accession>
<evidence type="ECO:0000256" key="1">
    <source>
        <dbReference type="SAM" id="Phobius"/>
    </source>
</evidence>
<dbReference type="EMBL" id="VTPC01003481">
    <property type="protein sequence ID" value="KAF2898461.1"/>
    <property type="molecule type" value="Genomic_DNA"/>
</dbReference>
<comment type="caution">
    <text evidence="3">The sequence shown here is derived from an EMBL/GenBank/DDBJ whole genome shotgun (WGS) entry which is preliminary data.</text>
</comment>
<evidence type="ECO:0000313" key="4">
    <source>
        <dbReference type="Proteomes" id="UP000801492"/>
    </source>
</evidence>
<organism evidence="3 4">
    <name type="scientific">Ignelater luminosus</name>
    <name type="common">Cucubano</name>
    <name type="synonym">Pyrophorus luminosus</name>
    <dbReference type="NCBI Taxonomy" id="2038154"/>
    <lineage>
        <taxon>Eukaryota</taxon>
        <taxon>Metazoa</taxon>
        <taxon>Ecdysozoa</taxon>
        <taxon>Arthropoda</taxon>
        <taxon>Hexapoda</taxon>
        <taxon>Insecta</taxon>
        <taxon>Pterygota</taxon>
        <taxon>Neoptera</taxon>
        <taxon>Endopterygota</taxon>
        <taxon>Coleoptera</taxon>
        <taxon>Polyphaga</taxon>
        <taxon>Elateriformia</taxon>
        <taxon>Elateroidea</taxon>
        <taxon>Elateridae</taxon>
        <taxon>Agrypninae</taxon>
        <taxon>Pyrophorini</taxon>
        <taxon>Ignelater</taxon>
    </lineage>
</organism>
<sequence>MEGTLGERVVNKLISILQERNVVLAFDRFFTSVKLLNEIPFRAVGTEDLNSCVMNEEVMFPSNCHTDALATVQRISKIGTKIDISCPEAIEFYSHCMGGVDLGDQMAGLNDLDRKSLKWWKKIFYMLVMVTAVNGWIIFNDVYRKKTSFVEFLVTSGEDLVPSGRQAAAVKTRRRLSGRTMINLGDYLPIVQKAGRHQLLREPESLASILSADGSLHQECNRKRTYRYQRVQGLFSENHQQGVSFGR</sequence>
<keyword evidence="1" id="KW-0812">Transmembrane</keyword>
<gene>
    <name evidence="3" type="ORF">ILUMI_07714</name>
</gene>
<dbReference type="Pfam" id="PF13843">
    <property type="entry name" value="DDE_Tnp_1_7"/>
    <property type="match status" value="1"/>
</dbReference>
<feature type="domain" description="PiggyBac transposable element-derived protein" evidence="2">
    <location>
        <begin position="55"/>
        <end position="136"/>
    </location>
</feature>
<dbReference type="OrthoDB" id="6423043at2759"/>
<protein>
    <recommendedName>
        <fullName evidence="2">PiggyBac transposable element-derived protein domain-containing protein</fullName>
    </recommendedName>
</protein>
<keyword evidence="1" id="KW-0472">Membrane</keyword>
<keyword evidence="4" id="KW-1185">Reference proteome</keyword>